<evidence type="ECO:0000256" key="1">
    <source>
        <dbReference type="SAM" id="MobiDB-lite"/>
    </source>
</evidence>
<feature type="region of interest" description="Disordered" evidence="1">
    <location>
        <begin position="20"/>
        <end position="62"/>
    </location>
</feature>
<organism evidence="2 3">
    <name type="scientific">Asanoa siamensis</name>
    <dbReference type="NCBI Taxonomy" id="926357"/>
    <lineage>
        <taxon>Bacteria</taxon>
        <taxon>Bacillati</taxon>
        <taxon>Actinomycetota</taxon>
        <taxon>Actinomycetes</taxon>
        <taxon>Micromonosporales</taxon>
        <taxon>Micromonosporaceae</taxon>
        <taxon>Asanoa</taxon>
    </lineage>
</organism>
<keyword evidence="3" id="KW-1185">Reference proteome</keyword>
<comment type="caution">
    <text evidence="2">The sequence shown here is derived from an EMBL/GenBank/DDBJ whole genome shotgun (WGS) entry which is preliminary data.</text>
</comment>
<reference evidence="2 3" key="1">
    <citation type="submission" date="2021-01" db="EMBL/GenBank/DDBJ databases">
        <title>Whole genome shotgun sequence of Asanoa siamensis NBRC 107932.</title>
        <authorList>
            <person name="Komaki H."/>
            <person name="Tamura T."/>
        </authorList>
    </citation>
    <scope>NUCLEOTIDE SEQUENCE [LARGE SCALE GENOMIC DNA]</scope>
    <source>
        <strain evidence="2 3">NBRC 107932</strain>
    </source>
</reference>
<protein>
    <submittedName>
        <fullName evidence="2">Uncharacterized protein</fullName>
    </submittedName>
</protein>
<evidence type="ECO:0000313" key="3">
    <source>
        <dbReference type="Proteomes" id="UP000604117"/>
    </source>
</evidence>
<evidence type="ECO:0000313" key="2">
    <source>
        <dbReference type="EMBL" id="GIF78214.1"/>
    </source>
</evidence>
<name>A0ABQ4D3V1_9ACTN</name>
<accession>A0ABQ4D3V1</accession>
<dbReference type="RefSeq" id="WP_203719042.1">
    <property type="nucleotide sequence ID" value="NZ_BONE01000124.1"/>
</dbReference>
<sequence length="62" mass="6168">MVVLVAAVTAGAVGLARRDREAPPLPAAAPSAVSAEIPRSGMLRPEDVGAGPDSQAATESRC</sequence>
<dbReference type="EMBL" id="BONE01000124">
    <property type="protein sequence ID" value="GIF78214.1"/>
    <property type="molecule type" value="Genomic_DNA"/>
</dbReference>
<dbReference type="Proteomes" id="UP000604117">
    <property type="component" value="Unassembled WGS sequence"/>
</dbReference>
<proteinExistence type="predicted"/>
<gene>
    <name evidence="2" type="ORF">Asi02nite_77320</name>
</gene>